<dbReference type="AlphaFoldDB" id="A0A5J6QI58"/>
<reference evidence="7 8" key="1">
    <citation type="submission" date="2019-08" db="EMBL/GenBank/DDBJ databases">
        <title>Whole-genome Sequencing of e-waste polymer degrading bacterium Pseudomonas sp. strain PE08.</title>
        <authorList>
            <person name="Kirdat K."/>
            <person name="Debbarma P."/>
            <person name="Narawade N."/>
            <person name="Suyal D."/>
            <person name="Thorat V."/>
            <person name="Shouche Y."/>
            <person name="Goel R."/>
            <person name="Yadav A."/>
        </authorList>
    </citation>
    <scope>NUCLEOTIDE SEQUENCE [LARGE SCALE GENOMIC DNA]</scope>
    <source>
        <strain evidence="7 8">PE08</strain>
    </source>
</reference>
<proteinExistence type="inferred from homology"/>
<keyword evidence="2 5" id="KW-0813">Transport</keyword>
<dbReference type="Proteomes" id="UP000327179">
    <property type="component" value="Chromosome"/>
</dbReference>
<dbReference type="InterPro" id="IPR001188">
    <property type="entry name" value="Sperm_putr-bd"/>
</dbReference>
<dbReference type="KEGG" id="plal:FXN65_03900"/>
<protein>
    <recommendedName>
        <fullName evidence="5">Putrescine-binding periplasmic protein</fullName>
    </recommendedName>
</protein>
<gene>
    <name evidence="7" type="ORF">FXN65_03900</name>
</gene>
<sequence>MDRKDFIKQLRSWQNGSISRREFLGRTGLGVAMAVMAANMPGLLTSNRAFAAEKGSLGDRVVLATWPNYHNAENFAAFAEQTGAQVQMNVFGSNEEMLAKLQAGGSGWDVFVPTNYTISTYAELGLIEPLDLSRIPNFDPASYEKRFMEQGVINGKTYAVPKDWGTTGFVYDSKKIKARPTTWKEFWELSKGEATGRVMVHDYQLTVIGNALKSFGYSFNSIDPKELADAEKLLLEVKPHLFAINSDYQPSMRNGDAWMAMCWTGDASQLHRDLPEMTYVLGREGGEIWSDFFAIPKSAERRDAAYALINYLLDPQVNKREVEAHGYPSGDKRVDAMLPKEMLNDPIMYPAADLLSALEFGAAATLTSPARAELMARFKAA</sequence>
<dbReference type="PANTHER" id="PTHR30222">
    <property type="entry name" value="SPERMIDINE/PUTRESCINE-BINDING PERIPLASMIC PROTEIN"/>
    <property type="match status" value="1"/>
</dbReference>
<dbReference type="InterPro" id="IPR006311">
    <property type="entry name" value="TAT_signal"/>
</dbReference>
<dbReference type="Gene3D" id="3.40.190.10">
    <property type="entry name" value="Periplasmic binding protein-like II"/>
    <property type="match status" value="2"/>
</dbReference>
<dbReference type="GO" id="GO:0019808">
    <property type="term" value="F:polyamine binding"/>
    <property type="evidence" value="ECO:0007669"/>
    <property type="project" value="InterPro"/>
</dbReference>
<feature type="binding site" evidence="6">
    <location>
        <position position="116"/>
    </location>
    <ligand>
        <name>spermidine</name>
        <dbReference type="ChEBI" id="CHEBI:57834"/>
    </ligand>
</feature>
<keyword evidence="4 5" id="KW-0574">Periplasm</keyword>
<dbReference type="InterPro" id="IPR019546">
    <property type="entry name" value="TAT_signal_bac_arc"/>
</dbReference>
<evidence type="ECO:0000256" key="2">
    <source>
        <dbReference type="ARBA" id="ARBA00022448"/>
    </source>
</evidence>
<dbReference type="GO" id="GO:0015846">
    <property type="term" value="P:polyamine transport"/>
    <property type="evidence" value="ECO:0007669"/>
    <property type="project" value="InterPro"/>
</dbReference>
<comment type="function">
    <text evidence="5">Required for the activity of the bacterial periplasmic transport system of putrescine.</text>
</comment>
<evidence type="ECO:0000313" key="7">
    <source>
        <dbReference type="EMBL" id="QEY61232.1"/>
    </source>
</evidence>
<evidence type="ECO:0000256" key="3">
    <source>
        <dbReference type="ARBA" id="ARBA00022729"/>
    </source>
</evidence>
<dbReference type="NCBIfam" id="TIGR01409">
    <property type="entry name" value="TAT_signal_seq"/>
    <property type="match status" value="1"/>
</dbReference>
<name>A0A5J6QI58_9GAMM</name>
<dbReference type="CDD" id="cd13590">
    <property type="entry name" value="PBP2_PotD_PotF_like"/>
    <property type="match status" value="1"/>
</dbReference>
<evidence type="ECO:0000313" key="8">
    <source>
        <dbReference type="Proteomes" id="UP000327179"/>
    </source>
</evidence>
<dbReference type="RefSeq" id="WP_151131743.1">
    <property type="nucleotide sequence ID" value="NZ_CP043311.1"/>
</dbReference>
<dbReference type="PANTHER" id="PTHR30222:SF17">
    <property type="entry name" value="SPERMIDINE_PUTRESCINE-BINDING PERIPLASMIC PROTEIN"/>
    <property type="match status" value="1"/>
</dbReference>
<comment type="similarity">
    <text evidence="5">Belongs to the bacterial solute-binding protein PotD/PotF family.</text>
</comment>
<accession>A0A5J6QI58</accession>
<comment type="subcellular location">
    <subcellularLocation>
        <location evidence="1 5">Periplasm</location>
    </subcellularLocation>
</comment>
<organism evidence="7 8">
    <name type="scientific">Metapseudomonas lalkuanensis</name>
    <dbReference type="NCBI Taxonomy" id="2604832"/>
    <lineage>
        <taxon>Bacteria</taxon>
        <taxon>Pseudomonadati</taxon>
        <taxon>Pseudomonadota</taxon>
        <taxon>Gammaproteobacteria</taxon>
        <taxon>Pseudomonadales</taxon>
        <taxon>Pseudomonadaceae</taxon>
        <taxon>Metapseudomonas</taxon>
    </lineage>
</organism>
<dbReference type="GO" id="GO:0042597">
    <property type="term" value="C:periplasmic space"/>
    <property type="evidence" value="ECO:0007669"/>
    <property type="project" value="UniProtKB-SubCell"/>
</dbReference>
<dbReference type="InterPro" id="IPR006059">
    <property type="entry name" value="SBP"/>
</dbReference>
<dbReference type="PROSITE" id="PS51318">
    <property type="entry name" value="TAT"/>
    <property type="match status" value="1"/>
</dbReference>
<evidence type="ECO:0000256" key="1">
    <source>
        <dbReference type="ARBA" id="ARBA00004418"/>
    </source>
</evidence>
<evidence type="ECO:0000256" key="4">
    <source>
        <dbReference type="ARBA" id="ARBA00022764"/>
    </source>
</evidence>
<evidence type="ECO:0000256" key="5">
    <source>
        <dbReference type="PIRNR" id="PIRNR019574"/>
    </source>
</evidence>
<dbReference type="SUPFAM" id="SSF53850">
    <property type="entry name" value="Periplasmic binding protein-like II"/>
    <property type="match status" value="1"/>
</dbReference>
<keyword evidence="3" id="KW-0732">Signal</keyword>
<dbReference type="PRINTS" id="PR00909">
    <property type="entry name" value="SPERMDNBNDNG"/>
</dbReference>
<evidence type="ECO:0000256" key="6">
    <source>
        <dbReference type="PIRSR" id="PIRSR019574-1"/>
    </source>
</evidence>
<dbReference type="Pfam" id="PF13416">
    <property type="entry name" value="SBP_bac_8"/>
    <property type="match status" value="1"/>
</dbReference>
<dbReference type="EMBL" id="CP043311">
    <property type="protein sequence ID" value="QEY61232.1"/>
    <property type="molecule type" value="Genomic_DNA"/>
</dbReference>
<dbReference type="PIRSF" id="PIRSF019574">
    <property type="entry name" value="Periplasmic_polyamine_BP"/>
    <property type="match status" value="1"/>
</dbReference>
<keyword evidence="8" id="KW-1185">Reference proteome</keyword>